<dbReference type="Gene3D" id="1.10.260.40">
    <property type="entry name" value="lambda repressor-like DNA-binding domains"/>
    <property type="match status" value="1"/>
</dbReference>
<evidence type="ECO:0000259" key="2">
    <source>
        <dbReference type="PROSITE" id="PS50943"/>
    </source>
</evidence>
<dbReference type="GO" id="GO:0005829">
    <property type="term" value="C:cytosol"/>
    <property type="evidence" value="ECO:0007669"/>
    <property type="project" value="TreeGrafter"/>
</dbReference>
<dbReference type="EMBL" id="QOCI01000020">
    <property type="protein sequence ID" value="RRR17006.1"/>
    <property type="molecule type" value="Genomic_DNA"/>
</dbReference>
<keyword evidence="1" id="KW-0238">DNA-binding</keyword>
<dbReference type="GeneID" id="78122606"/>
<proteinExistence type="predicted"/>
<feature type="domain" description="HTH cro/C1-type" evidence="2">
    <location>
        <begin position="16"/>
        <end position="70"/>
    </location>
</feature>
<dbReference type="InterPro" id="IPR011051">
    <property type="entry name" value="RmlC_Cupin_sf"/>
</dbReference>
<dbReference type="PANTHER" id="PTHR46797:SF1">
    <property type="entry name" value="METHYLPHOSPHONATE SYNTHASE"/>
    <property type="match status" value="1"/>
</dbReference>
<comment type="caution">
    <text evidence="3">The sequence shown here is derived from an EMBL/GenBank/DDBJ whole genome shotgun (WGS) entry which is preliminary data.</text>
</comment>
<dbReference type="GO" id="GO:0003700">
    <property type="term" value="F:DNA-binding transcription factor activity"/>
    <property type="evidence" value="ECO:0007669"/>
    <property type="project" value="TreeGrafter"/>
</dbReference>
<evidence type="ECO:0000313" key="4">
    <source>
        <dbReference type="Proteomes" id="UP000274327"/>
    </source>
</evidence>
<dbReference type="SMART" id="SM00530">
    <property type="entry name" value="HTH_XRE"/>
    <property type="match status" value="1"/>
</dbReference>
<dbReference type="SUPFAM" id="SSF51182">
    <property type="entry name" value="RmlC-like cupins"/>
    <property type="match status" value="1"/>
</dbReference>
<name>A0A3R8RW20_9MICO</name>
<accession>A0A3R8RW20</accession>
<dbReference type="InterPro" id="IPR050807">
    <property type="entry name" value="TransReg_Diox_bact_type"/>
</dbReference>
<dbReference type="AlphaFoldDB" id="A0A3R8RW20"/>
<reference evidence="3 4" key="1">
    <citation type="submission" date="2018-07" db="EMBL/GenBank/DDBJ databases">
        <title>Brachybacteriurn paraconglorneratum KCTC 9916.</title>
        <authorList>
            <person name="Li Y."/>
        </authorList>
    </citation>
    <scope>NUCLEOTIDE SEQUENCE [LARGE SCALE GENOMIC DNA]</scope>
    <source>
        <strain evidence="3 4">KCTC 9916</strain>
    </source>
</reference>
<sequence>MSQGTTELDDLVRKRLRALRLAQGLTLDDLAGRTHLSASTLSRIESGGRRLALDQLVGLSRALDTSLDELVAMQGEQVVSNPVKDHGMDALRWQMRRSPDTVILRRRVVDPPPDPARMRAHTGQEWLVVLSGTLILQLGAQRHRITQDQSAEFDTLVPHAFGAEGGPADVLLVVDRAAGRGHHDEDGG</sequence>
<dbReference type="InterPro" id="IPR013096">
    <property type="entry name" value="Cupin_2"/>
</dbReference>
<dbReference type="Pfam" id="PF07883">
    <property type="entry name" value="Cupin_2"/>
    <property type="match status" value="1"/>
</dbReference>
<dbReference type="CDD" id="cd00093">
    <property type="entry name" value="HTH_XRE"/>
    <property type="match status" value="1"/>
</dbReference>
<dbReference type="Proteomes" id="UP000274327">
    <property type="component" value="Unassembled WGS sequence"/>
</dbReference>
<organism evidence="3 4">
    <name type="scientific">Brachybacterium paraconglomeratum</name>
    <dbReference type="NCBI Taxonomy" id="173362"/>
    <lineage>
        <taxon>Bacteria</taxon>
        <taxon>Bacillati</taxon>
        <taxon>Actinomycetota</taxon>
        <taxon>Actinomycetes</taxon>
        <taxon>Micrococcales</taxon>
        <taxon>Dermabacteraceae</taxon>
        <taxon>Brachybacterium</taxon>
    </lineage>
</organism>
<dbReference type="InterPro" id="IPR014710">
    <property type="entry name" value="RmlC-like_jellyroll"/>
</dbReference>
<dbReference type="RefSeq" id="WP_126988848.1">
    <property type="nucleotide sequence ID" value="NZ_JALXWX010000217.1"/>
</dbReference>
<dbReference type="InterPro" id="IPR001387">
    <property type="entry name" value="Cro/C1-type_HTH"/>
</dbReference>
<dbReference type="CDD" id="cd02209">
    <property type="entry name" value="cupin_XRE_C"/>
    <property type="match status" value="1"/>
</dbReference>
<dbReference type="Pfam" id="PF01381">
    <property type="entry name" value="HTH_3"/>
    <property type="match status" value="1"/>
</dbReference>
<dbReference type="GO" id="GO:0003677">
    <property type="term" value="F:DNA binding"/>
    <property type="evidence" value="ECO:0007669"/>
    <property type="project" value="UniProtKB-KW"/>
</dbReference>
<evidence type="ECO:0000256" key="1">
    <source>
        <dbReference type="ARBA" id="ARBA00023125"/>
    </source>
</evidence>
<dbReference type="SUPFAM" id="SSF47413">
    <property type="entry name" value="lambda repressor-like DNA-binding domains"/>
    <property type="match status" value="1"/>
</dbReference>
<dbReference type="Gene3D" id="2.60.120.10">
    <property type="entry name" value="Jelly Rolls"/>
    <property type="match status" value="1"/>
</dbReference>
<gene>
    <name evidence="3" type="ORF">DS079_16445</name>
</gene>
<dbReference type="InterPro" id="IPR010982">
    <property type="entry name" value="Lambda_DNA-bd_dom_sf"/>
</dbReference>
<evidence type="ECO:0000313" key="3">
    <source>
        <dbReference type="EMBL" id="RRR17006.1"/>
    </source>
</evidence>
<protein>
    <submittedName>
        <fullName evidence="3">XRE family transcriptional regulator</fullName>
    </submittedName>
</protein>
<dbReference type="PROSITE" id="PS50943">
    <property type="entry name" value="HTH_CROC1"/>
    <property type="match status" value="1"/>
</dbReference>
<keyword evidence="4" id="KW-1185">Reference proteome</keyword>
<dbReference type="PANTHER" id="PTHR46797">
    <property type="entry name" value="HTH-TYPE TRANSCRIPTIONAL REGULATOR"/>
    <property type="match status" value="1"/>
</dbReference>